<organism evidence="1 2">
    <name type="scientific">Auriscalpium vulgare</name>
    <dbReference type="NCBI Taxonomy" id="40419"/>
    <lineage>
        <taxon>Eukaryota</taxon>
        <taxon>Fungi</taxon>
        <taxon>Dikarya</taxon>
        <taxon>Basidiomycota</taxon>
        <taxon>Agaricomycotina</taxon>
        <taxon>Agaricomycetes</taxon>
        <taxon>Russulales</taxon>
        <taxon>Auriscalpiaceae</taxon>
        <taxon>Auriscalpium</taxon>
    </lineage>
</organism>
<comment type="caution">
    <text evidence="1">The sequence shown here is derived from an EMBL/GenBank/DDBJ whole genome shotgun (WGS) entry which is preliminary data.</text>
</comment>
<accession>A0ACB8S6G5</accession>
<gene>
    <name evidence="1" type="ORF">FA95DRAFT_1602191</name>
</gene>
<protein>
    <submittedName>
        <fullName evidence="1">Uncharacterized protein</fullName>
    </submittedName>
</protein>
<evidence type="ECO:0000313" key="1">
    <source>
        <dbReference type="EMBL" id="KAI0051950.1"/>
    </source>
</evidence>
<name>A0ACB8S6G5_9AGAM</name>
<reference evidence="1" key="2">
    <citation type="journal article" date="2022" name="New Phytol.">
        <title>Evolutionary transition to the ectomycorrhizal habit in the genomes of a hyperdiverse lineage of mushroom-forming fungi.</title>
        <authorList>
            <person name="Looney B."/>
            <person name="Miyauchi S."/>
            <person name="Morin E."/>
            <person name="Drula E."/>
            <person name="Courty P.E."/>
            <person name="Kohler A."/>
            <person name="Kuo A."/>
            <person name="LaButti K."/>
            <person name="Pangilinan J."/>
            <person name="Lipzen A."/>
            <person name="Riley R."/>
            <person name="Andreopoulos W."/>
            <person name="He G."/>
            <person name="Johnson J."/>
            <person name="Nolan M."/>
            <person name="Tritt A."/>
            <person name="Barry K.W."/>
            <person name="Grigoriev I.V."/>
            <person name="Nagy L.G."/>
            <person name="Hibbett D."/>
            <person name="Henrissat B."/>
            <person name="Matheny P.B."/>
            <person name="Labbe J."/>
            <person name="Martin F.M."/>
        </authorList>
    </citation>
    <scope>NUCLEOTIDE SEQUENCE</scope>
    <source>
        <strain evidence="1">FP105234-sp</strain>
    </source>
</reference>
<keyword evidence="2" id="KW-1185">Reference proteome</keyword>
<dbReference type="Proteomes" id="UP000814033">
    <property type="component" value="Unassembled WGS sequence"/>
</dbReference>
<proteinExistence type="predicted"/>
<reference evidence="1" key="1">
    <citation type="submission" date="2021-02" db="EMBL/GenBank/DDBJ databases">
        <authorList>
            <consortium name="DOE Joint Genome Institute"/>
            <person name="Ahrendt S."/>
            <person name="Looney B.P."/>
            <person name="Miyauchi S."/>
            <person name="Morin E."/>
            <person name="Drula E."/>
            <person name="Courty P.E."/>
            <person name="Chicoki N."/>
            <person name="Fauchery L."/>
            <person name="Kohler A."/>
            <person name="Kuo A."/>
            <person name="Labutti K."/>
            <person name="Pangilinan J."/>
            <person name="Lipzen A."/>
            <person name="Riley R."/>
            <person name="Andreopoulos W."/>
            <person name="He G."/>
            <person name="Johnson J."/>
            <person name="Barry K.W."/>
            <person name="Grigoriev I.V."/>
            <person name="Nagy L."/>
            <person name="Hibbett D."/>
            <person name="Henrissat B."/>
            <person name="Matheny P.B."/>
            <person name="Labbe J."/>
            <person name="Martin F."/>
        </authorList>
    </citation>
    <scope>NUCLEOTIDE SEQUENCE</scope>
    <source>
        <strain evidence="1">FP105234-sp</strain>
    </source>
</reference>
<dbReference type="EMBL" id="MU275848">
    <property type="protein sequence ID" value="KAI0051950.1"/>
    <property type="molecule type" value="Genomic_DNA"/>
</dbReference>
<sequence length="233" mass="25765">MALVQNPITFLLEDLTLNQLFELWVSDPALDCDPPLYVALADDEIGADNSDSQFIDINPPLPLSSLYAPLADDEVGADNSDSQSIAIHSPLPLSSAWVEPRLARPPAPAPQAHTTICIPQWYQLRERFRQLTVDGSSCTFFPHYYPYAYPFTFRAVSADIAVYHIYCPFLGGTDAGDGTCLGNARLELWAGPGGAQRRHHTDEVSVYGVFGFPTGEAEMPWYHCAAFLWVSIR</sequence>
<evidence type="ECO:0000313" key="2">
    <source>
        <dbReference type="Proteomes" id="UP000814033"/>
    </source>
</evidence>